<dbReference type="InterPro" id="IPR006207">
    <property type="entry name" value="Cys_knot_C"/>
</dbReference>
<feature type="region of interest" description="Disordered" evidence="8">
    <location>
        <begin position="540"/>
        <end position="572"/>
    </location>
</feature>
<comment type="subcellular location">
    <subcellularLocation>
        <location evidence="1">Secreted</location>
        <location evidence="1">Extracellular space</location>
    </subcellularLocation>
</comment>
<evidence type="ECO:0000256" key="2">
    <source>
        <dbReference type="ARBA" id="ARBA00022525"/>
    </source>
</evidence>
<evidence type="ECO:0000256" key="3">
    <source>
        <dbReference type="ARBA" id="ARBA00022729"/>
    </source>
</evidence>
<dbReference type="Proteomes" id="UP000694888">
    <property type="component" value="Unplaced"/>
</dbReference>
<dbReference type="PANTHER" id="PTHR15031:SF4">
    <property type="entry name" value="CARTILAGE INTERMEDIATE LAYER PROTEIN 1"/>
    <property type="match status" value="1"/>
</dbReference>
<dbReference type="InterPro" id="IPR025155">
    <property type="entry name" value="WxxW_domain"/>
</dbReference>
<evidence type="ECO:0000256" key="1">
    <source>
        <dbReference type="ARBA" id="ARBA00004239"/>
    </source>
</evidence>
<feature type="domain" description="F5/8 type C" evidence="10">
    <location>
        <begin position="1077"/>
        <end position="1222"/>
    </location>
</feature>
<feature type="compositionally biased region" description="Polar residues" evidence="8">
    <location>
        <begin position="540"/>
        <end position="549"/>
    </location>
</feature>
<dbReference type="Pfam" id="PF00057">
    <property type="entry name" value="Ldl_recept_a"/>
    <property type="match status" value="1"/>
</dbReference>
<dbReference type="PROSITE" id="PS01225">
    <property type="entry name" value="CTCK_2"/>
    <property type="match status" value="1"/>
</dbReference>
<sequence length="1755" mass="189442">MSKEELAKFCPNGKITDIQCIDAQTGDDSTSLAEASCTVEGGLSCTSLPFPGIPPCHDYKIRYMCSCSDAVTATPVPPVSVTPNQKIQVNCDWSPWLNADSPDVGNGDMETLTEIRRTFGVCPTIADIECRVAGSPTLFSQAGQDRLMCDVLNGFRCFNNEQKDGQCLDYEVRVLCWGQQCTGPTPTPPLDPTMGPQTTLPTDEAKRTTGSCPPGEEWQSCAFNCEEVCDFMGRSSGACQGILTQEDNCIPGCRPPPELPRTQCGLNERLIEPGVCVPKEMCTCLKPDGTVAKPFEMWDNPERECSSCSCFNGEVICGSMDGCSTTPPPPGQTVAPLPPVCGWSEWMNENKPSLGSGGDMELLSALRPRYNLCDRPVRIMCRDVALKKEAADSGQVVTCDVNEGLKCFDYNNPGRCDDYEISVYCACTPTPAPNESGLGSPTPKPSPSCTSGWSAWINRNSPIGSNGDQEKMTPEELSKFCPGGAITDIQCVDSDTLDDSTSLAEATCSVEDGLSCTNIDFIPPCRDYKIRYMCNCSGAQPTPSPQGTVLSTSKLLSSSSTRGPSTPAPQPVSVITTTPGPAQACTPGWSSWINQNSPVGTDGDYEKMTKAELSAFCPNGQVTDIECVDSDTGDDATSLAEAECNLEDGLSCTNIPFDGIPPCRDYQIRYKCNCSGAQPTPSPQGTVLSTSKLLSSSSTRGPSTPAPQPVSVITTTPGPAQACTPGWSSWINQNSPVGTNGDYEKMTKAELSTFCPNGQVTDIECVDSDTGDDATSLAEAECNLEDGLSCTNIPFDGIPPCRDYQIRYKCNCSGVTSSPSSVGTYNNPSSTPLSNSPVCGWTMWMNGHTPSPVGEEESFTSLRQKYAFCQTSDITAIECRDAATGKSAQEMGQVNVVCDNNYSGLKCLNADQPNGQCLDYEVRFLCEPKGASCKPNAFTNGPLPGSTTTDSPVLAGSPTCTSGWSNWVNENSPIGSDGDKEKMTADELRNFCPGGSITDINCVDSDTLDDSASLAEASCTVEDGLSCKNDPIIGIPCRDYKIRYMCNCSSSTSHSVGKRSVHHLADALPSSNIPVECLSNMGLRSGLVRNNMITASSFRDTYHSPQMARLDSQGSWLAAIDDLNQYIQVDFLTPVYLTGLTTQGRPDAPSFVKSYRILHSLDGINWNPYQEQRGIDMIFEGNTDIFTPVKVLFKHPVLTRLLRIQPVSWHGRIAMRFEVHGCSTEYPLTAPLQLDSQMSQMSEPTEDLDKCIVWDDWQDLSQPGLTSKNDIEPIEDLVRMSPSCKDPVQIECRTATPDLKPAQNSGQNVVCNLWDGLRCTADKANTSMCYNYEARLGCWKSTAECLSKRSTEPKKVSSALREARMCFSGMDSTHCPHMGCANGLYCNGVKCVPRNECPCMVDDTVIRPGAVVRNKDCETCQCIGGEVLCMPKVCPACQVGESQLNKETCSCQCNTCSSGEFQCATGLCIPAEKRCDGVIDCADDEHNCAHTAIFVRKVQPEKRKGQTMCHYTMGNGPVNFKVGDSWQDGLCKLCTCKLTAKGTAESVCDAPACPKCQHGEVQVPVSGQCCGQCVAAGCKANGNVYKVGEVIPGARKCFTKTCQHDSVEGHYFVQESQIECPKLDTLKTCTDVADMLDSDGCCLKCIPQSITPAEIPCESCKPQLMFEDPEKSVGFIKLSKPNGVQCENTKPIRDLQECSGFCESKDRYTETGFQLSRRCCQAQNKSTQVVKLHCSDGTFLSHELDIPQTCSCSAC</sequence>
<feature type="disulfide bond" evidence="7">
    <location>
        <begin position="1456"/>
        <end position="1468"/>
    </location>
</feature>
<feature type="compositionally biased region" description="Low complexity" evidence="8">
    <location>
        <begin position="688"/>
        <end position="703"/>
    </location>
</feature>
<dbReference type="SMART" id="SM00192">
    <property type="entry name" value="LDLa"/>
    <property type="match status" value="1"/>
</dbReference>
<organism evidence="12 13">
    <name type="scientific">Aplysia californica</name>
    <name type="common">California sea hare</name>
    <dbReference type="NCBI Taxonomy" id="6500"/>
    <lineage>
        <taxon>Eukaryota</taxon>
        <taxon>Metazoa</taxon>
        <taxon>Spiralia</taxon>
        <taxon>Lophotrochozoa</taxon>
        <taxon>Mollusca</taxon>
        <taxon>Gastropoda</taxon>
        <taxon>Heterobranchia</taxon>
        <taxon>Euthyneura</taxon>
        <taxon>Tectipleura</taxon>
        <taxon>Aplysiida</taxon>
        <taxon>Aplysioidea</taxon>
        <taxon>Aplysiidae</taxon>
        <taxon>Aplysia</taxon>
    </lineage>
</organism>
<dbReference type="InterPro" id="IPR000421">
    <property type="entry name" value="FA58C"/>
</dbReference>
<dbReference type="GeneID" id="101864273"/>
<feature type="domain" description="VWFC" evidence="11">
    <location>
        <begin position="1507"/>
        <end position="1574"/>
    </location>
</feature>
<name>A0ABM0JC89_APLCA</name>
<evidence type="ECO:0000259" key="11">
    <source>
        <dbReference type="PROSITE" id="PS50184"/>
    </source>
</evidence>
<dbReference type="InterPro" id="IPR036055">
    <property type="entry name" value="LDL_receptor-like_sf"/>
</dbReference>
<keyword evidence="5" id="KW-0325">Glycoprotein</keyword>
<feature type="region of interest" description="Disordered" evidence="8">
    <location>
        <begin position="678"/>
        <end position="720"/>
    </location>
</feature>
<dbReference type="InterPro" id="IPR008979">
    <property type="entry name" value="Galactose-bd-like_sf"/>
</dbReference>
<evidence type="ECO:0000256" key="7">
    <source>
        <dbReference type="PROSITE-ProRule" id="PRU00124"/>
    </source>
</evidence>
<evidence type="ECO:0000256" key="4">
    <source>
        <dbReference type="ARBA" id="ARBA00023157"/>
    </source>
</evidence>
<evidence type="ECO:0000259" key="9">
    <source>
        <dbReference type="PROSITE" id="PS01225"/>
    </source>
</evidence>
<dbReference type="Gene3D" id="4.10.400.10">
    <property type="entry name" value="Low-density Lipoprotein Receptor"/>
    <property type="match status" value="1"/>
</dbReference>
<keyword evidence="4 7" id="KW-1015">Disulfide bond</keyword>
<dbReference type="CDD" id="cd00057">
    <property type="entry name" value="FA58C"/>
    <property type="match status" value="1"/>
</dbReference>
<accession>A0ABM0JC89</accession>
<dbReference type="PROSITE" id="PS50068">
    <property type="entry name" value="LDLRA_2"/>
    <property type="match status" value="1"/>
</dbReference>
<feature type="region of interest" description="Disordered" evidence="8">
    <location>
        <begin position="186"/>
        <end position="215"/>
    </location>
</feature>
<dbReference type="PROSITE" id="PS01286">
    <property type="entry name" value="FA58C_2"/>
    <property type="match status" value="1"/>
</dbReference>
<dbReference type="InterPro" id="IPR001007">
    <property type="entry name" value="VWF_dom"/>
</dbReference>
<dbReference type="CDD" id="cd00112">
    <property type="entry name" value="LDLa"/>
    <property type="match status" value="1"/>
</dbReference>
<evidence type="ECO:0000313" key="12">
    <source>
        <dbReference type="Proteomes" id="UP000694888"/>
    </source>
</evidence>
<feature type="compositionally biased region" description="Polar residues" evidence="8">
    <location>
        <begin position="678"/>
        <end position="687"/>
    </location>
</feature>
<dbReference type="SMART" id="SM00231">
    <property type="entry name" value="FA58C"/>
    <property type="match status" value="1"/>
</dbReference>
<comment type="caution">
    <text evidence="6">Lacks conserved residue(s) required for the propagation of feature annotation.</text>
</comment>
<evidence type="ECO:0000259" key="10">
    <source>
        <dbReference type="PROSITE" id="PS50022"/>
    </source>
</evidence>
<dbReference type="PROSITE" id="PS01185">
    <property type="entry name" value="CTCK_1"/>
    <property type="match status" value="1"/>
</dbReference>
<dbReference type="PANTHER" id="PTHR15031">
    <property type="entry name" value="CARTILAGE INTERMEDIATE LAYER PROTEIN CLIP"/>
    <property type="match status" value="1"/>
</dbReference>
<reference evidence="13" key="1">
    <citation type="submission" date="2025-08" db="UniProtKB">
        <authorList>
            <consortium name="RefSeq"/>
        </authorList>
    </citation>
    <scope>IDENTIFICATION</scope>
</reference>
<dbReference type="SUPFAM" id="SSF57424">
    <property type="entry name" value="LDL receptor-like module"/>
    <property type="match status" value="1"/>
</dbReference>
<keyword evidence="3" id="KW-0732">Signal</keyword>
<dbReference type="SUPFAM" id="SSF49785">
    <property type="entry name" value="Galactose-binding domain-like"/>
    <property type="match status" value="1"/>
</dbReference>
<dbReference type="Pfam" id="PF13330">
    <property type="entry name" value="Mucin2_WxxW"/>
    <property type="match status" value="9"/>
</dbReference>
<gene>
    <name evidence="13" type="primary">LOC101864273</name>
</gene>
<keyword evidence="12" id="KW-1185">Reference proteome</keyword>
<dbReference type="InterPro" id="IPR002172">
    <property type="entry name" value="LDrepeatLR_classA_rpt"/>
</dbReference>
<dbReference type="PROSITE" id="PS50022">
    <property type="entry name" value="FA58C_3"/>
    <property type="match status" value="1"/>
</dbReference>
<evidence type="ECO:0000256" key="6">
    <source>
        <dbReference type="PROSITE-ProRule" id="PRU00039"/>
    </source>
</evidence>
<feature type="disulfide bond" evidence="7">
    <location>
        <begin position="1463"/>
        <end position="1481"/>
    </location>
</feature>
<dbReference type="Pfam" id="PF00754">
    <property type="entry name" value="F5_F8_type_C"/>
    <property type="match status" value="1"/>
</dbReference>
<evidence type="ECO:0000313" key="13">
    <source>
        <dbReference type="RefSeq" id="XP_005090361.1"/>
    </source>
</evidence>
<evidence type="ECO:0000256" key="8">
    <source>
        <dbReference type="SAM" id="MobiDB-lite"/>
    </source>
</evidence>
<dbReference type="SMART" id="SM00041">
    <property type="entry name" value="CT"/>
    <property type="match status" value="1"/>
</dbReference>
<dbReference type="SMART" id="SM00214">
    <property type="entry name" value="VWC"/>
    <property type="match status" value="2"/>
</dbReference>
<feature type="domain" description="CTCK" evidence="9">
    <location>
        <begin position="1686"/>
        <end position="1755"/>
    </location>
</feature>
<proteinExistence type="predicted"/>
<dbReference type="RefSeq" id="XP_005090361.1">
    <property type="nucleotide sequence ID" value="XM_005090304.2"/>
</dbReference>
<dbReference type="Gene3D" id="2.60.120.260">
    <property type="entry name" value="Galactose-binding domain-like"/>
    <property type="match status" value="1"/>
</dbReference>
<protein>
    <submittedName>
        <fullName evidence="13">Hemocytin isoform X1</fullName>
    </submittedName>
</protein>
<evidence type="ECO:0000256" key="5">
    <source>
        <dbReference type="ARBA" id="ARBA00023180"/>
    </source>
</evidence>
<dbReference type="PROSITE" id="PS01208">
    <property type="entry name" value="VWFC_1"/>
    <property type="match status" value="1"/>
</dbReference>
<dbReference type="PROSITE" id="PS50184">
    <property type="entry name" value="VWFC_2"/>
    <property type="match status" value="1"/>
</dbReference>
<feature type="compositionally biased region" description="Low complexity" evidence="8">
    <location>
        <begin position="550"/>
        <end position="565"/>
    </location>
</feature>
<keyword evidence="2" id="KW-0964">Secreted</keyword>
<dbReference type="InterPro" id="IPR039675">
    <property type="entry name" value="CILP1/CILP2"/>
</dbReference>